<dbReference type="Gene3D" id="3.30.160.60">
    <property type="entry name" value="Classic Zinc Finger"/>
    <property type="match status" value="1"/>
</dbReference>
<feature type="compositionally biased region" description="Acidic residues" evidence="2">
    <location>
        <begin position="482"/>
        <end position="500"/>
    </location>
</feature>
<evidence type="ECO:0000259" key="3">
    <source>
        <dbReference type="PROSITE" id="PS50157"/>
    </source>
</evidence>
<accession>A0A4Y9Y529</accession>
<name>A0A4Y9Y529_9APHY</name>
<evidence type="ECO:0000313" key="4">
    <source>
        <dbReference type="EMBL" id="TFY56717.1"/>
    </source>
</evidence>
<reference evidence="4 5" key="1">
    <citation type="submission" date="2019-01" db="EMBL/GenBank/DDBJ databases">
        <title>Genome sequencing of the rare red list fungi Fomitopsis rosea.</title>
        <authorList>
            <person name="Buettner E."/>
            <person name="Kellner H."/>
        </authorList>
    </citation>
    <scope>NUCLEOTIDE SEQUENCE [LARGE SCALE GENOMIC DNA]</scope>
    <source>
        <strain evidence="4 5">DSM 105464</strain>
    </source>
</reference>
<feature type="domain" description="C2H2-type" evidence="3">
    <location>
        <begin position="566"/>
        <end position="596"/>
    </location>
</feature>
<dbReference type="STRING" id="34475.A0A4Y9Y529"/>
<sequence>MSSSYALLQDILLQFLSARMHGENVAVVVALDDESLQSNTQDSALEDFSKASRSRVVVKLRSPAIAPLLVASNSNISLVLDNGFELPIFGSLRSTPPAVASRSAGILRDEPALLVYSDSVENVVQYVVDIEHRLQHSSSRFHNRSAMPLPGNTISFQPPDIQEEFIFAPQHYLTEDAWLDDPVLGLPEIDVPLNAVPPFESEGRSEYKDSALPLPQIRLDDSASLGASLTGVYESLFSGIAPPSFNPFVGNNASADTKFSTTYSDTTISPSLLYTPVYTPDYATLSPSSTLNATSPTMLSDARTPSPFDVYTPSTSTLEDLSESPESKLVPEFDTEQSPIDQWHLSSSSLSLPEPPSWSPSSASSTALPRTIPQETPAVTLSDSKHNATSVALGKRKRGSSHIPMFAAGVSDTTTSRLQEPLPKRRAVGEVPQASRPMGLHPLPGRPVHPSQRRALVQPQRCEADHGHGYPCREESPNYYDADADGEDDPDADHEGVEDDDGHRMEVDGGGSNDEYVDDDDAAESDKDGEYAASDEEYVENARSSPHPAKKRRTSSNSQSDQGEHYLCKKCGRTFIRGTDWRRHQDFSRCANGKRKLWPCTYNGCDTELSRKDALLRHMRIVHNASKQEGQGQTSGRSKGGSSRQRRRSAS</sequence>
<feature type="compositionally biased region" description="Basic and acidic residues" evidence="2">
    <location>
        <begin position="462"/>
        <end position="476"/>
    </location>
</feature>
<dbReference type="AlphaFoldDB" id="A0A4Y9Y529"/>
<comment type="caution">
    <text evidence="4">The sequence shown here is derived from an EMBL/GenBank/DDBJ whole genome shotgun (WGS) entry which is preliminary data.</text>
</comment>
<evidence type="ECO:0000256" key="1">
    <source>
        <dbReference type="PROSITE-ProRule" id="PRU00042"/>
    </source>
</evidence>
<dbReference type="PROSITE" id="PS00028">
    <property type="entry name" value="ZINC_FINGER_C2H2_1"/>
    <property type="match status" value="1"/>
</dbReference>
<feature type="region of interest" description="Disordered" evidence="2">
    <location>
        <begin position="623"/>
        <end position="651"/>
    </location>
</feature>
<evidence type="ECO:0000313" key="5">
    <source>
        <dbReference type="Proteomes" id="UP000298390"/>
    </source>
</evidence>
<dbReference type="Proteomes" id="UP000298390">
    <property type="component" value="Unassembled WGS sequence"/>
</dbReference>
<dbReference type="Pfam" id="PF25550">
    <property type="entry name" value="DUF7928"/>
    <property type="match status" value="1"/>
</dbReference>
<evidence type="ECO:0000256" key="2">
    <source>
        <dbReference type="SAM" id="MobiDB-lite"/>
    </source>
</evidence>
<dbReference type="SMART" id="SM00355">
    <property type="entry name" value="ZnF_C2H2"/>
    <property type="match status" value="2"/>
</dbReference>
<feature type="compositionally biased region" description="Low complexity" evidence="2">
    <location>
        <begin position="630"/>
        <end position="643"/>
    </location>
</feature>
<keyword evidence="1" id="KW-0479">Metal-binding</keyword>
<feature type="compositionally biased region" description="Polar residues" evidence="2">
    <location>
        <begin position="287"/>
        <end position="298"/>
    </location>
</feature>
<keyword evidence="1" id="KW-0863">Zinc-finger</keyword>
<dbReference type="InterPro" id="IPR057688">
    <property type="entry name" value="DUF7928"/>
</dbReference>
<protein>
    <recommendedName>
        <fullName evidence="3">C2H2-type domain-containing protein</fullName>
    </recommendedName>
</protein>
<proteinExistence type="predicted"/>
<feature type="compositionally biased region" description="Low complexity" evidence="2">
    <location>
        <begin position="359"/>
        <end position="369"/>
    </location>
</feature>
<feature type="compositionally biased region" description="Polar residues" evidence="2">
    <location>
        <begin position="373"/>
        <end position="390"/>
    </location>
</feature>
<dbReference type="GO" id="GO:0008270">
    <property type="term" value="F:zinc ion binding"/>
    <property type="evidence" value="ECO:0007669"/>
    <property type="project" value="UniProtKB-KW"/>
</dbReference>
<gene>
    <name evidence="4" type="ORF">EVJ58_g7466</name>
</gene>
<feature type="domain" description="C2H2-type" evidence="3">
    <location>
        <begin position="598"/>
        <end position="628"/>
    </location>
</feature>
<organism evidence="4 5">
    <name type="scientific">Rhodofomes roseus</name>
    <dbReference type="NCBI Taxonomy" id="34475"/>
    <lineage>
        <taxon>Eukaryota</taxon>
        <taxon>Fungi</taxon>
        <taxon>Dikarya</taxon>
        <taxon>Basidiomycota</taxon>
        <taxon>Agaricomycotina</taxon>
        <taxon>Agaricomycetes</taxon>
        <taxon>Polyporales</taxon>
        <taxon>Rhodofomes</taxon>
    </lineage>
</organism>
<feature type="region of interest" description="Disordered" evidence="2">
    <location>
        <begin position="287"/>
        <end position="563"/>
    </location>
</feature>
<dbReference type="PROSITE" id="PS50157">
    <property type="entry name" value="ZINC_FINGER_C2H2_2"/>
    <property type="match status" value="2"/>
</dbReference>
<dbReference type="EMBL" id="SEKV01000481">
    <property type="protein sequence ID" value="TFY56717.1"/>
    <property type="molecule type" value="Genomic_DNA"/>
</dbReference>
<dbReference type="InterPro" id="IPR013087">
    <property type="entry name" value="Znf_C2H2_type"/>
</dbReference>
<keyword evidence="1" id="KW-0862">Zinc</keyword>